<dbReference type="Gene3D" id="3.40.50.1000">
    <property type="entry name" value="HAD superfamily/HAD-like"/>
    <property type="match status" value="1"/>
</dbReference>
<dbReference type="STRING" id="407036.SAMN05216243_2230"/>
<sequence length="284" mass="32486">MTFQAKAVILDMDGTMLNHVNEVSENLKNYVKILRKQGRLVFIATGRTLKEVNDAVPADLKVDGMVCANGMVIYAEGEQIIKHMLDGGLVKELVEKARKANIYYEVHSNDSPGAALQEDKGYFEEQIEEPKPDTVKEDEWRSRQAALEQDVEWKARLPWDCAIKIYFFSRDKHQISRWKQTLDQIKKQNDFSTFSSSDHNVEVMEKNISKATGMQYLLEKFSLSSQDVMMVGDSENDLPLMEIAGYAVAMKNAPSNVKEKVDEITAYSYKEDGLYRFLKEKFGE</sequence>
<dbReference type="SUPFAM" id="SSF56784">
    <property type="entry name" value="HAD-like"/>
    <property type="match status" value="1"/>
</dbReference>
<dbReference type="NCBIfam" id="TIGR01484">
    <property type="entry name" value="HAD-SF-IIB"/>
    <property type="match status" value="1"/>
</dbReference>
<dbReference type="OrthoDB" id="9810101at2"/>
<dbReference type="AlphaFoldDB" id="A0A1G8ZU67"/>
<dbReference type="Gene3D" id="3.30.1240.10">
    <property type="match status" value="1"/>
</dbReference>
<dbReference type="InterPro" id="IPR036412">
    <property type="entry name" value="HAD-like_sf"/>
</dbReference>
<protein>
    <recommendedName>
        <fullName evidence="3">Cof subfamily of IIB subfamily of haloacid dehalogenase superfamily/HAD-superfamily hydrolase, subfamily IIB</fullName>
    </recommendedName>
</protein>
<proteinExistence type="predicted"/>
<organism evidence="1 2">
    <name type="scientific">Sediminibacillus albus</name>
    <dbReference type="NCBI Taxonomy" id="407036"/>
    <lineage>
        <taxon>Bacteria</taxon>
        <taxon>Bacillati</taxon>
        <taxon>Bacillota</taxon>
        <taxon>Bacilli</taxon>
        <taxon>Bacillales</taxon>
        <taxon>Bacillaceae</taxon>
        <taxon>Sediminibacillus</taxon>
    </lineage>
</organism>
<dbReference type="InterPro" id="IPR023214">
    <property type="entry name" value="HAD_sf"/>
</dbReference>
<dbReference type="NCBIfam" id="TIGR00099">
    <property type="entry name" value="Cof-subfamily"/>
    <property type="match status" value="1"/>
</dbReference>
<dbReference type="Pfam" id="PF08282">
    <property type="entry name" value="Hydrolase_3"/>
    <property type="match status" value="1"/>
</dbReference>
<dbReference type="SFLD" id="SFLDG01140">
    <property type="entry name" value="C2.B:_Phosphomannomutase_and_P"/>
    <property type="match status" value="1"/>
</dbReference>
<dbReference type="InterPro" id="IPR006379">
    <property type="entry name" value="HAD-SF_hydro_IIB"/>
</dbReference>
<dbReference type="RefSeq" id="WP_093214079.1">
    <property type="nucleotide sequence ID" value="NZ_FNFL01000003.1"/>
</dbReference>
<evidence type="ECO:0008006" key="3">
    <source>
        <dbReference type="Google" id="ProtNLM"/>
    </source>
</evidence>
<reference evidence="1 2" key="1">
    <citation type="submission" date="2016-10" db="EMBL/GenBank/DDBJ databases">
        <authorList>
            <person name="de Groot N.N."/>
        </authorList>
    </citation>
    <scope>NUCLEOTIDE SEQUENCE [LARGE SCALE GENOMIC DNA]</scope>
    <source>
        <strain evidence="1 2">CGMCC 1.6502</strain>
    </source>
</reference>
<accession>A0A1G8ZU67</accession>
<dbReference type="PANTHER" id="PTHR10000:SF55">
    <property type="entry name" value="5-AMINO-6-(5-PHOSPHO-D-RIBITYLAMINO)URACIL PHOSPHATASE YCSE"/>
    <property type="match status" value="1"/>
</dbReference>
<dbReference type="GO" id="GO:0016791">
    <property type="term" value="F:phosphatase activity"/>
    <property type="evidence" value="ECO:0007669"/>
    <property type="project" value="TreeGrafter"/>
</dbReference>
<dbReference type="EMBL" id="FNFL01000003">
    <property type="protein sequence ID" value="SDK18672.1"/>
    <property type="molecule type" value="Genomic_DNA"/>
</dbReference>
<dbReference type="GO" id="GO:0000287">
    <property type="term" value="F:magnesium ion binding"/>
    <property type="evidence" value="ECO:0007669"/>
    <property type="project" value="TreeGrafter"/>
</dbReference>
<evidence type="ECO:0000313" key="1">
    <source>
        <dbReference type="EMBL" id="SDK18672.1"/>
    </source>
</evidence>
<dbReference type="PANTHER" id="PTHR10000">
    <property type="entry name" value="PHOSPHOSERINE PHOSPHATASE"/>
    <property type="match status" value="1"/>
</dbReference>
<dbReference type="InterPro" id="IPR000150">
    <property type="entry name" value="Cof"/>
</dbReference>
<dbReference type="GO" id="GO:0005829">
    <property type="term" value="C:cytosol"/>
    <property type="evidence" value="ECO:0007669"/>
    <property type="project" value="TreeGrafter"/>
</dbReference>
<name>A0A1G8ZU67_9BACI</name>
<dbReference type="SFLD" id="SFLDS00003">
    <property type="entry name" value="Haloacid_Dehalogenase"/>
    <property type="match status" value="1"/>
</dbReference>
<evidence type="ECO:0000313" key="2">
    <source>
        <dbReference type="Proteomes" id="UP000198694"/>
    </source>
</evidence>
<gene>
    <name evidence="1" type="ORF">SAMN05216243_2230</name>
</gene>
<keyword evidence="2" id="KW-1185">Reference proteome</keyword>
<dbReference type="Proteomes" id="UP000198694">
    <property type="component" value="Unassembled WGS sequence"/>
</dbReference>